<reference evidence="3" key="1">
    <citation type="journal article" date="2009" name="Science">
        <title>The B73 maize genome: complexity, diversity, and dynamics.</title>
        <authorList>
            <person name="Schnable P.S."/>
            <person name="Ware D."/>
            <person name="Fulton R.S."/>
            <person name="Stein J.C."/>
            <person name="Wei F."/>
            <person name="Pasternak S."/>
            <person name="Liang C."/>
            <person name="Zhang J."/>
            <person name="Fulton L."/>
            <person name="Graves T.A."/>
            <person name="Minx P."/>
            <person name="Reily A.D."/>
            <person name="Courtney L."/>
            <person name="Kruchowski S.S."/>
            <person name="Tomlinson C."/>
            <person name="Strong C."/>
            <person name="Delehaunty K."/>
            <person name="Fronick C."/>
            <person name="Courtney B."/>
            <person name="Rock S.M."/>
            <person name="Belter E."/>
            <person name="Du F."/>
            <person name="Kim K."/>
            <person name="Abbott R.M."/>
            <person name="Cotton M."/>
            <person name="Levy A."/>
            <person name="Marchetto P."/>
            <person name="Ochoa K."/>
            <person name="Jackson S.M."/>
            <person name="Gillam B."/>
            <person name="Chen W."/>
            <person name="Yan L."/>
            <person name="Higginbotham J."/>
            <person name="Cardenas M."/>
            <person name="Waligorski J."/>
            <person name="Applebaum E."/>
            <person name="Phelps L."/>
            <person name="Falcone J."/>
            <person name="Kanchi K."/>
            <person name="Thane T."/>
            <person name="Scimone A."/>
            <person name="Thane N."/>
            <person name="Henke J."/>
            <person name="Wang T."/>
            <person name="Ruppert J."/>
            <person name="Shah N."/>
            <person name="Rotter K."/>
            <person name="Hodges J."/>
            <person name="Ingenthron E."/>
            <person name="Cordes M."/>
            <person name="Kohlberg S."/>
            <person name="Sgro J."/>
            <person name="Delgado B."/>
            <person name="Mead K."/>
            <person name="Chinwalla A."/>
            <person name="Leonard S."/>
            <person name="Crouse K."/>
            <person name="Collura K."/>
            <person name="Kudrna D."/>
            <person name="Currie J."/>
            <person name="He R."/>
            <person name="Angelova A."/>
            <person name="Rajasekar S."/>
            <person name="Mueller T."/>
            <person name="Lomeli R."/>
            <person name="Scara G."/>
            <person name="Ko A."/>
            <person name="Delaney K."/>
            <person name="Wissotski M."/>
            <person name="Lopez G."/>
            <person name="Campos D."/>
            <person name="Braidotti M."/>
            <person name="Ashley E."/>
            <person name="Golser W."/>
            <person name="Kim H."/>
            <person name="Lee S."/>
            <person name="Lin J."/>
            <person name="Dujmic Z."/>
            <person name="Kim W."/>
            <person name="Talag J."/>
            <person name="Zuccolo A."/>
            <person name="Fan C."/>
            <person name="Sebastian A."/>
            <person name="Kramer M."/>
            <person name="Spiegel L."/>
            <person name="Nascimento L."/>
            <person name="Zutavern T."/>
            <person name="Miller B."/>
            <person name="Ambroise C."/>
            <person name="Muller S."/>
            <person name="Spooner W."/>
            <person name="Narechania A."/>
            <person name="Ren L."/>
            <person name="Wei S."/>
            <person name="Kumari S."/>
            <person name="Faga B."/>
            <person name="Levy M.J."/>
            <person name="McMahan L."/>
            <person name="Van Buren P."/>
            <person name="Vaughn M.W."/>
            <person name="Ying K."/>
            <person name="Yeh C.-T."/>
            <person name="Emrich S.J."/>
            <person name="Jia Y."/>
            <person name="Kalyanaraman A."/>
            <person name="Hsia A.-P."/>
            <person name="Barbazuk W.B."/>
            <person name="Baucom R.S."/>
            <person name="Brutnell T.P."/>
            <person name="Carpita N.C."/>
            <person name="Chaparro C."/>
            <person name="Chia J.-M."/>
            <person name="Deragon J.-M."/>
            <person name="Estill J.C."/>
            <person name="Fu Y."/>
            <person name="Jeddeloh J.A."/>
            <person name="Han Y."/>
            <person name="Lee H."/>
            <person name="Li P."/>
            <person name="Lisch D.R."/>
            <person name="Liu S."/>
            <person name="Liu Z."/>
            <person name="Nagel D.H."/>
            <person name="McCann M.C."/>
            <person name="SanMiguel P."/>
            <person name="Myers A.M."/>
            <person name="Nettleton D."/>
            <person name="Nguyen J."/>
            <person name="Penning B.W."/>
            <person name="Ponnala L."/>
            <person name="Schneider K.L."/>
            <person name="Schwartz D.C."/>
            <person name="Sharma A."/>
            <person name="Soderlund C."/>
            <person name="Springer N.M."/>
            <person name="Sun Q."/>
            <person name="Wang H."/>
            <person name="Waterman M."/>
            <person name="Westerman R."/>
            <person name="Wolfgruber T.K."/>
            <person name="Yang L."/>
            <person name="Yu Y."/>
            <person name="Zhang L."/>
            <person name="Zhou S."/>
            <person name="Zhu Q."/>
            <person name="Bennetzen J.L."/>
            <person name="Dawe R.K."/>
            <person name="Jiang J."/>
            <person name="Jiang N."/>
            <person name="Presting G.G."/>
            <person name="Wessler S.R."/>
            <person name="Aluru S."/>
            <person name="Martienssen R.A."/>
            <person name="Clifton S.W."/>
            <person name="McCombie W.R."/>
            <person name="Wing R.A."/>
            <person name="Wilson R.K."/>
        </authorList>
    </citation>
    <scope>NUCLEOTIDE SEQUENCE [LARGE SCALE GENOMIC DNA]</scope>
    <source>
        <strain evidence="3">cv. B73</strain>
    </source>
</reference>
<keyword evidence="3" id="KW-1185">Reference proteome</keyword>
<dbReference type="InParanoid" id="A0A804QZY4"/>
<accession>A0A804QZY4</accession>
<organism evidence="2 3">
    <name type="scientific">Zea mays</name>
    <name type="common">Maize</name>
    <dbReference type="NCBI Taxonomy" id="4577"/>
    <lineage>
        <taxon>Eukaryota</taxon>
        <taxon>Viridiplantae</taxon>
        <taxon>Streptophyta</taxon>
        <taxon>Embryophyta</taxon>
        <taxon>Tracheophyta</taxon>
        <taxon>Spermatophyta</taxon>
        <taxon>Magnoliopsida</taxon>
        <taxon>Liliopsida</taxon>
        <taxon>Poales</taxon>
        <taxon>Poaceae</taxon>
        <taxon>PACMAD clade</taxon>
        <taxon>Panicoideae</taxon>
        <taxon>Andropogonodae</taxon>
        <taxon>Andropogoneae</taxon>
        <taxon>Tripsacinae</taxon>
        <taxon>Zea</taxon>
    </lineage>
</organism>
<dbReference type="Proteomes" id="UP000007305">
    <property type="component" value="Chromosome 9"/>
</dbReference>
<evidence type="ECO:0000313" key="2">
    <source>
        <dbReference type="EnsemblPlants" id="Zm00001eb380620_P001"/>
    </source>
</evidence>
<sequence length="172" mass="18612">MTTTTGLRKNSKQPASVDGVLFTALYKTASPQSAGTLGLLQEIDDAWLAAHFVEHTSSVNGALRSSREEASAEGSRPGEEHRGALRCGDEGRSFRQPNDMENREPTVLRGRGTGRAWLEERGELLVAMGGGEERAPSRELQQWSARLLGCSPWTAEEGRCSGERALKTAGRS</sequence>
<evidence type="ECO:0000256" key="1">
    <source>
        <dbReference type="SAM" id="MobiDB-lite"/>
    </source>
</evidence>
<proteinExistence type="predicted"/>
<dbReference type="EnsemblPlants" id="Zm00001eb380620_T001">
    <property type="protein sequence ID" value="Zm00001eb380620_P001"/>
    <property type="gene ID" value="Zm00001eb380620"/>
</dbReference>
<name>A0A804QZY4_MAIZE</name>
<dbReference type="Gramene" id="Zm00001eb380620_T001">
    <property type="protein sequence ID" value="Zm00001eb380620_P001"/>
    <property type="gene ID" value="Zm00001eb380620"/>
</dbReference>
<feature type="compositionally biased region" description="Basic and acidic residues" evidence="1">
    <location>
        <begin position="65"/>
        <end position="106"/>
    </location>
</feature>
<reference evidence="2" key="3">
    <citation type="submission" date="2021-05" db="UniProtKB">
        <authorList>
            <consortium name="EnsemblPlants"/>
        </authorList>
    </citation>
    <scope>IDENTIFICATION</scope>
    <source>
        <strain evidence="2">cv. B73</strain>
    </source>
</reference>
<feature type="region of interest" description="Disordered" evidence="1">
    <location>
        <begin position="61"/>
        <end position="107"/>
    </location>
</feature>
<reference evidence="2" key="2">
    <citation type="submission" date="2019-07" db="EMBL/GenBank/DDBJ databases">
        <authorList>
            <person name="Seetharam A."/>
            <person name="Woodhouse M."/>
            <person name="Cannon E."/>
        </authorList>
    </citation>
    <scope>NUCLEOTIDE SEQUENCE [LARGE SCALE GENOMIC DNA]</scope>
    <source>
        <strain evidence="2">cv. B73</strain>
    </source>
</reference>
<dbReference type="AlphaFoldDB" id="A0A804QZY4"/>
<protein>
    <submittedName>
        <fullName evidence="2">Uncharacterized protein</fullName>
    </submittedName>
</protein>
<evidence type="ECO:0000313" key="3">
    <source>
        <dbReference type="Proteomes" id="UP000007305"/>
    </source>
</evidence>